<dbReference type="GeneID" id="9682406"/>
<feature type="compositionally biased region" description="Basic and acidic residues" evidence="4">
    <location>
        <begin position="1"/>
        <end position="27"/>
    </location>
</feature>
<evidence type="ECO:0000256" key="2">
    <source>
        <dbReference type="ARBA" id="ARBA00022771"/>
    </source>
</evidence>
<evidence type="ECO:0000259" key="5">
    <source>
        <dbReference type="SMART" id="SM00744"/>
    </source>
</evidence>
<protein>
    <submittedName>
        <fullName evidence="6">Predicted protein</fullName>
    </submittedName>
</protein>
<evidence type="ECO:0000256" key="4">
    <source>
        <dbReference type="SAM" id="MobiDB-lite"/>
    </source>
</evidence>
<dbReference type="RefSeq" id="XP_003057443.1">
    <property type="nucleotide sequence ID" value="XM_003057397.1"/>
</dbReference>
<dbReference type="SMART" id="SM00744">
    <property type="entry name" value="RINGv"/>
    <property type="match status" value="1"/>
</dbReference>
<dbReference type="InterPro" id="IPR013083">
    <property type="entry name" value="Znf_RING/FYVE/PHD"/>
</dbReference>
<dbReference type="GO" id="GO:0008270">
    <property type="term" value="F:zinc ion binding"/>
    <property type="evidence" value="ECO:0007669"/>
    <property type="project" value="UniProtKB-KW"/>
</dbReference>
<evidence type="ECO:0000313" key="7">
    <source>
        <dbReference type="Proteomes" id="UP000001876"/>
    </source>
</evidence>
<name>C1MMP9_MICPC</name>
<feature type="domain" description="RING-CH-type" evidence="5">
    <location>
        <begin position="74"/>
        <end position="121"/>
    </location>
</feature>
<dbReference type="OrthoDB" id="264354at2759"/>
<dbReference type="KEGG" id="mpp:MICPUCDRAFT_56611"/>
<reference evidence="6 7" key="1">
    <citation type="journal article" date="2009" name="Science">
        <title>Green evolution and dynamic adaptations revealed by genomes of the marine picoeukaryotes Micromonas.</title>
        <authorList>
            <person name="Worden A.Z."/>
            <person name="Lee J.H."/>
            <person name="Mock T."/>
            <person name="Rouze P."/>
            <person name="Simmons M.P."/>
            <person name="Aerts A.L."/>
            <person name="Allen A.E."/>
            <person name="Cuvelier M.L."/>
            <person name="Derelle E."/>
            <person name="Everett M.V."/>
            <person name="Foulon E."/>
            <person name="Grimwood J."/>
            <person name="Gundlach H."/>
            <person name="Henrissat B."/>
            <person name="Napoli C."/>
            <person name="McDonald S.M."/>
            <person name="Parker M.S."/>
            <person name="Rombauts S."/>
            <person name="Salamov A."/>
            <person name="Von Dassow P."/>
            <person name="Badger J.H."/>
            <person name="Coutinho P.M."/>
            <person name="Demir E."/>
            <person name="Dubchak I."/>
            <person name="Gentemann C."/>
            <person name="Eikrem W."/>
            <person name="Gready J.E."/>
            <person name="John U."/>
            <person name="Lanier W."/>
            <person name="Lindquist E.A."/>
            <person name="Lucas S."/>
            <person name="Mayer K.F."/>
            <person name="Moreau H."/>
            <person name="Not F."/>
            <person name="Otillar R."/>
            <person name="Panaud O."/>
            <person name="Pangilinan J."/>
            <person name="Paulsen I."/>
            <person name="Piegu B."/>
            <person name="Poliakov A."/>
            <person name="Robbens S."/>
            <person name="Schmutz J."/>
            <person name="Toulza E."/>
            <person name="Wyss T."/>
            <person name="Zelensky A."/>
            <person name="Zhou K."/>
            <person name="Armbrust E.V."/>
            <person name="Bhattacharya D."/>
            <person name="Goodenough U.W."/>
            <person name="Van de Peer Y."/>
            <person name="Grigoriev I.V."/>
        </authorList>
    </citation>
    <scope>NUCLEOTIDE SEQUENCE [LARGE SCALE GENOMIC DNA]</scope>
    <source>
        <strain evidence="6 7">CCMP1545</strain>
    </source>
</reference>
<sequence length="307" mass="32842">MATRAREDDVDHADENHDGNDARDARGARASTSGGSDSLRSGATAAGLGFKCANSSVSWPIDELSVFDTANIAECRVCGDVDATDRGDVRETCDCGDFTAHVHQGCMARWVETQGTRCACGKSFQSVARGLNGGDEGSVHSAHVREVIFDATSKRRRTSAFAPPTAEDEDARRAHLLLTAAYLRLTMDVPKPEDMRTLRKLAPFCDGPWNEFLRRRDEGRHRGGGLWNKIKKKFGFANTSHGGLDDDARVGDGRWSALNGDGEEGQPCEVFVPLFTRAPSRESSGGGGMSVHGGTHFAAGELVTGGG</sequence>
<dbReference type="SUPFAM" id="SSF57850">
    <property type="entry name" value="RING/U-box"/>
    <property type="match status" value="1"/>
</dbReference>
<accession>C1MMP9</accession>
<keyword evidence="7" id="KW-1185">Reference proteome</keyword>
<organism evidence="7">
    <name type="scientific">Micromonas pusilla (strain CCMP1545)</name>
    <name type="common">Picoplanktonic green alga</name>
    <dbReference type="NCBI Taxonomy" id="564608"/>
    <lineage>
        <taxon>Eukaryota</taxon>
        <taxon>Viridiplantae</taxon>
        <taxon>Chlorophyta</taxon>
        <taxon>Mamiellophyceae</taxon>
        <taxon>Mamiellales</taxon>
        <taxon>Mamiellaceae</taxon>
        <taxon>Micromonas</taxon>
    </lineage>
</organism>
<keyword evidence="2" id="KW-0863">Zinc-finger</keyword>
<dbReference type="Gene3D" id="3.30.40.10">
    <property type="entry name" value="Zinc/RING finger domain, C3HC4 (zinc finger)"/>
    <property type="match status" value="1"/>
</dbReference>
<dbReference type="InterPro" id="IPR011016">
    <property type="entry name" value="Znf_RING-CH"/>
</dbReference>
<evidence type="ECO:0000313" key="6">
    <source>
        <dbReference type="EMBL" id="EEH59088.1"/>
    </source>
</evidence>
<dbReference type="Proteomes" id="UP000001876">
    <property type="component" value="Unassembled WGS sequence"/>
</dbReference>
<evidence type="ECO:0000256" key="3">
    <source>
        <dbReference type="ARBA" id="ARBA00022833"/>
    </source>
</evidence>
<keyword evidence="1" id="KW-0479">Metal-binding</keyword>
<feature type="region of interest" description="Disordered" evidence="4">
    <location>
        <begin position="1"/>
        <end position="40"/>
    </location>
</feature>
<proteinExistence type="predicted"/>
<gene>
    <name evidence="6" type="ORF">MICPUCDRAFT_56611</name>
</gene>
<dbReference type="Pfam" id="PF12906">
    <property type="entry name" value="RINGv"/>
    <property type="match status" value="1"/>
</dbReference>
<dbReference type="EMBL" id="GG663737">
    <property type="protein sequence ID" value="EEH59088.1"/>
    <property type="molecule type" value="Genomic_DNA"/>
</dbReference>
<keyword evidence="3" id="KW-0862">Zinc</keyword>
<evidence type="ECO:0000256" key="1">
    <source>
        <dbReference type="ARBA" id="ARBA00022723"/>
    </source>
</evidence>
<feature type="compositionally biased region" description="Low complexity" evidence="4">
    <location>
        <begin position="28"/>
        <end position="38"/>
    </location>
</feature>
<dbReference type="AlphaFoldDB" id="C1MMP9"/>